<reference evidence="3" key="2">
    <citation type="submission" date="2015-07" db="EMBL/GenBank/DDBJ databases">
        <title>Contrasting host-pathogen interactions and genome evolution in two generalist and specialist microsporidian pathogens of mosquitoes.</title>
        <authorList>
            <consortium name="The Broad Institute Genomics Platform"/>
            <consortium name="The Broad Institute Genome Sequencing Center for Infectious Disease"/>
            <person name="Cuomo C.A."/>
            <person name="Sanscrainte N.D."/>
            <person name="Goldberg J.M."/>
            <person name="Heiman D."/>
            <person name="Young S."/>
            <person name="Zeng Q."/>
            <person name="Becnel J.J."/>
            <person name="Birren B.W."/>
        </authorList>
    </citation>
    <scope>NUCLEOTIDE SEQUENCE [LARGE SCALE GENOMIC DNA]</scope>
    <source>
        <strain evidence="3">USNM 41457</strain>
    </source>
</reference>
<organism evidence="2 3">
    <name type="scientific">Edhazardia aedis (strain USNM 41457)</name>
    <name type="common">Microsporidian parasite</name>
    <dbReference type="NCBI Taxonomy" id="1003232"/>
    <lineage>
        <taxon>Eukaryota</taxon>
        <taxon>Fungi</taxon>
        <taxon>Fungi incertae sedis</taxon>
        <taxon>Microsporidia</taxon>
        <taxon>Edhazardia</taxon>
    </lineage>
</organism>
<keyword evidence="1" id="KW-1133">Transmembrane helix</keyword>
<dbReference type="InParanoid" id="A0A0L1P653"/>
<sequence length="149" mass="17137">MNNYFEIKLSPFLIIILLPFRKAYNESRKKSNTNRKYIIITICVLIFVFGSTIAINVYLLKGSKFRKHIAVLSFFSRFLRKDGPNSGRTFKNSNYECDICSPYAQYNPSVNPLYANATIQVIDGTTYIVSKNESKNGKDYIENLVIKIP</sequence>
<evidence type="ECO:0000313" key="2">
    <source>
        <dbReference type="EMBL" id="KNH48530.1"/>
    </source>
</evidence>
<accession>A0A0L1P653</accession>
<dbReference type="EMBL" id="AFBI03000045">
    <property type="protein sequence ID" value="KNH48530.1"/>
    <property type="molecule type" value="Genomic_DNA"/>
</dbReference>
<reference evidence="2 3" key="1">
    <citation type="submission" date="2011-08" db="EMBL/GenBank/DDBJ databases">
        <authorList>
            <person name="Liu Z.J."/>
            <person name="Shi F.L."/>
            <person name="Lu J.Q."/>
            <person name="Li M."/>
            <person name="Wang Z.L."/>
        </authorList>
    </citation>
    <scope>NUCLEOTIDE SEQUENCE [LARGE SCALE GENOMIC DNA]</scope>
    <source>
        <strain evidence="2 3">USNM 41457</strain>
    </source>
</reference>
<gene>
    <name evidence="2" type="ORF">EDEG_05087</name>
</gene>
<dbReference type="VEuPathDB" id="MicrosporidiaDB:EDEG_05087"/>
<protein>
    <submittedName>
        <fullName evidence="2">Uncharacterized protein</fullName>
    </submittedName>
</protein>
<keyword evidence="1" id="KW-0812">Transmembrane</keyword>
<keyword evidence="1" id="KW-0472">Membrane</keyword>
<keyword evidence="3" id="KW-1185">Reference proteome</keyword>
<comment type="caution">
    <text evidence="2">The sequence shown here is derived from an EMBL/GenBank/DDBJ whole genome shotgun (WGS) entry which is preliminary data.</text>
</comment>
<name>A0A0L1P653_EDHAE</name>
<dbReference type="AlphaFoldDB" id="A0A0L1P653"/>
<evidence type="ECO:0000256" key="1">
    <source>
        <dbReference type="SAM" id="Phobius"/>
    </source>
</evidence>
<evidence type="ECO:0000313" key="3">
    <source>
        <dbReference type="Proteomes" id="UP000003163"/>
    </source>
</evidence>
<proteinExistence type="predicted"/>
<feature type="transmembrane region" description="Helical" evidence="1">
    <location>
        <begin position="37"/>
        <end position="59"/>
    </location>
</feature>
<dbReference type="Proteomes" id="UP000003163">
    <property type="component" value="Unassembled WGS sequence"/>
</dbReference>